<protein>
    <submittedName>
        <fullName evidence="3">OJ000315_02.7 protein</fullName>
    </submittedName>
</protein>
<feature type="signal peptide" evidence="2">
    <location>
        <begin position="1"/>
        <end position="22"/>
    </location>
</feature>
<reference evidence="4" key="1">
    <citation type="journal article" date="2005" name="Nature">
        <title>The map-based sequence of the rice genome.</title>
        <authorList>
            <consortium name="International rice genome sequencing project (IRGSP)"/>
            <person name="Matsumoto T."/>
            <person name="Wu J."/>
            <person name="Kanamori H."/>
            <person name="Katayose Y."/>
            <person name="Fujisawa M."/>
            <person name="Namiki N."/>
            <person name="Mizuno H."/>
            <person name="Yamamoto K."/>
            <person name="Antonio B.A."/>
            <person name="Baba T."/>
            <person name="Sakata K."/>
            <person name="Nagamura Y."/>
            <person name="Aoki H."/>
            <person name="Arikawa K."/>
            <person name="Arita K."/>
            <person name="Bito T."/>
            <person name="Chiden Y."/>
            <person name="Fujitsuka N."/>
            <person name="Fukunaka R."/>
            <person name="Hamada M."/>
            <person name="Harada C."/>
            <person name="Hayashi A."/>
            <person name="Hijishita S."/>
            <person name="Honda M."/>
            <person name="Hosokawa S."/>
            <person name="Ichikawa Y."/>
            <person name="Idonuma A."/>
            <person name="Iijima M."/>
            <person name="Ikeda M."/>
            <person name="Ikeno M."/>
            <person name="Ito K."/>
            <person name="Ito S."/>
            <person name="Ito T."/>
            <person name="Ito Y."/>
            <person name="Ito Y."/>
            <person name="Iwabuchi A."/>
            <person name="Kamiya K."/>
            <person name="Karasawa W."/>
            <person name="Kurita K."/>
            <person name="Katagiri S."/>
            <person name="Kikuta A."/>
            <person name="Kobayashi H."/>
            <person name="Kobayashi N."/>
            <person name="Machita K."/>
            <person name="Maehara T."/>
            <person name="Masukawa M."/>
            <person name="Mizubayashi T."/>
            <person name="Mukai Y."/>
            <person name="Nagasaki H."/>
            <person name="Nagata Y."/>
            <person name="Naito S."/>
            <person name="Nakashima M."/>
            <person name="Nakama Y."/>
            <person name="Nakamichi Y."/>
            <person name="Nakamura M."/>
            <person name="Meguro A."/>
            <person name="Negishi M."/>
            <person name="Ohta I."/>
            <person name="Ohta T."/>
            <person name="Okamoto M."/>
            <person name="Ono N."/>
            <person name="Saji S."/>
            <person name="Sakaguchi M."/>
            <person name="Sakai K."/>
            <person name="Shibata M."/>
            <person name="Shimokawa T."/>
            <person name="Song J."/>
            <person name="Takazaki Y."/>
            <person name="Terasawa K."/>
            <person name="Tsugane M."/>
            <person name="Tsuji K."/>
            <person name="Ueda S."/>
            <person name="Waki K."/>
            <person name="Yamagata H."/>
            <person name="Yamamoto M."/>
            <person name="Yamamoto S."/>
            <person name="Yamane H."/>
            <person name="Yoshiki S."/>
            <person name="Yoshihara R."/>
            <person name="Yukawa K."/>
            <person name="Zhong H."/>
            <person name="Yano M."/>
            <person name="Yuan Q."/>
            <person name="Ouyang S."/>
            <person name="Liu J."/>
            <person name="Jones K.M."/>
            <person name="Gansberger K."/>
            <person name="Moffat K."/>
            <person name="Hill J."/>
            <person name="Bera J."/>
            <person name="Fadrosh D."/>
            <person name="Jin S."/>
            <person name="Johri S."/>
            <person name="Kim M."/>
            <person name="Overton L."/>
            <person name="Reardon M."/>
            <person name="Tsitrin T."/>
            <person name="Vuong H."/>
            <person name="Weaver B."/>
            <person name="Ciecko A."/>
            <person name="Tallon L."/>
            <person name="Jackson J."/>
            <person name="Pai G."/>
            <person name="Aken S.V."/>
            <person name="Utterback T."/>
            <person name="Reidmuller S."/>
            <person name="Feldblyum T."/>
            <person name="Hsiao J."/>
            <person name="Zismann V."/>
            <person name="Iobst S."/>
            <person name="de Vazeille A.R."/>
            <person name="Buell C.R."/>
            <person name="Ying K."/>
            <person name="Li Y."/>
            <person name="Lu T."/>
            <person name="Huang Y."/>
            <person name="Zhao Q."/>
            <person name="Feng Q."/>
            <person name="Zhang L."/>
            <person name="Zhu J."/>
            <person name="Weng Q."/>
            <person name="Mu J."/>
            <person name="Lu Y."/>
            <person name="Fan D."/>
            <person name="Liu Y."/>
            <person name="Guan J."/>
            <person name="Zhang Y."/>
            <person name="Yu S."/>
            <person name="Liu X."/>
            <person name="Zhang Y."/>
            <person name="Hong G."/>
            <person name="Han B."/>
            <person name="Choisne N."/>
            <person name="Demange N."/>
            <person name="Orjeda G."/>
            <person name="Samain S."/>
            <person name="Cattolico L."/>
            <person name="Pelletier E."/>
            <person name="Couloux A."/>
            <person name="Segurens B."/>
            <person name="Wincker P."/>
            <person name="D'Hont A."/>
            <person name="Scarpelli C."/>
            <person name="Weissenbach J."/>
            <person name="Salanoubat M."/>
            <person name="Quetier F."/>
            <person name="Yu Y."/>
            <person name="Kim H.R."/>
            <person name="Rambo T."/>
            <person name="Currie J."/>
            <person name="Collura K."/>
            <person name="Luo M."/>
            <person name="Yang T."/>
            <person name="Ammiraju J.S.S."/>
            <person name="Engler F."/>
            <person name="Soderlund C."/>
            <person name="Wing R.A."/>
            <person name="Palmer L.E."/>
            <person name="de la Bastide M."/>
            <person name="Spiegel L."/>
            <person name="Nascimento L."/>
            <person name="Zutavern T."/>
            <person name="O'Shaughnessy A."/>
            <person name="Dike S."/>
            <person name="Dedhia N."/>
            <person name="Preston R."/>
            <person name="Balija V."/>
            <person name="McCombie W.R."/>
            <person name="Chow T."/>
            <person name="Chen H."/>
            <person name="Chung M."/>
            <person name="Chen C."/>
            <person name="Shaw J."/>
            <person name="Wu H."/>
            <person name="Hsiao K."/>
            <person name="Chao Y."/>
            <person name="Chu M."/>
            <person name="Cheng C."/>
            <person name="Hour A."/>
            <person name="Lee P."/>
            <person name="Lin S."/>
            <person name="Lin Y."/>
            <person name="Liou J."/>
            <person name="Liu S."/>
            <person name="Hsing Y."/>
            <person name="Raghuvanshi S."/>
            <person name="Mohanty A."/>
            <person name="Bharti A.K."/>
            <person name="Gaur A."/>
            <person name="Gupta V."/>
            <person name="Kumar D."/>
            <person name="Ravi V."/>
            <person name="Vij S."/>
            <person name="Kapur A."/>
            <person name="Khurana P."/>
            <person name="Khurana P."/>
            <person name="Khurana J.P."/>
            <person name="Tyagi A.K."/>
            <person name="Gaikwad K."/>
            <person name="Singh A."/>
            <person name="Dalal V."/>
            <person name="Srivastava S."/>
            <person name="Dixit A."/>
            <person name="Pal A.K."/>
            <person name="Ghazi I.A."/>
            <person name="Yadav M."/>
            <person name="Pandit A."/>
            <person name="Bhargava A."/>
            <person name="Sureshbabu K."/>
            <person name="Batra K."/>
            <person name="Sharma T.R."/>
            <person name="Mohapatra T."/>
            <person name="Singh N.K."/>
            <person name="Messing J."/>
            <person name="Nelson A.B."/>
            <person name="Fuks G."/>
            <person name="Kavchok S."/>
            <person name="Keizer G."/>
            <person name="Linton E."/>
            <person name="Llaca V."/>
            <person name="Song R."/>
            <person name="Tanyolac B."/>
            <person name="Young S."/>
            <person name="Ho-Il K."/>
            <person name="Hahn J.H."/>
            <person name="Sangsakoo G."/>
            <person name="Vanavichit A."/>
            <person name="de Mattos Luiz.A.T."/>
            <person name="Zimmer P.D."/>
            <person name="Malone G."/>
            <person name="Dellagostin O."/>
            <person name="de Oliveira A.C."/>
            <person name="Bevan M."/>
            <person name="Bancroft I."/>
            <person name="Minx P."/>
            <person name="Cordum H."/>
            <person name="Wilson R."/>
            <person name="Cheng Z."/>
            <person name="Jin W."/>
            <person name="Jiang J."/>
            <person name="Leong S.A."/>
            <person name="Iwama H."/>
            <person name="Gojobori T."/>
            <person name="Itoh T."/>
            <person name="Niimura Y."/>
            <person name="Fujii Y."/>
            <person name="Habara T."/>
            <person name="Sakai H."/>
            <person name="Sato Y."/>
            <person name="Wilson G."/>
            <person name="Kumar K."/>
            <person name="McCouch S."/>
            <person name="Juretic N."/>
            <person name="Hoen D."/>
            <person name="Wright S."/>
            <person name="Bruskiewich R."/>
            <person name="Bureau T."/>
            <person name="Miyao A."/>
            <person name="Hirochika H."/>
            <person name="Nishikawa T."/>
            <person name="Kadowaki K."/>
            <person name="Sugiura M."/>
            <person name="Burr B."/>
            <person name="Sasaki T."/>
        </authorList>
    </citation>
    <scope>NUCLEOTIDE SEQUENCE [LARGE SCALE GENOMIC DNA]</scope>
    <source>
        <strain evidence="4">cv. Nipponbare</strain>
    </source>
</reference>
<name>Q7X7G9_ORYSJ</name>
<evidence type="ECO:0000313" key="4">
    <source>
        <dbReference type="Proteomes" id="UP000000763"/>
    </source>
</evidence>
<feature type="compositionally biased region" description="Polar residues" evidence="1">
    <location>
        <begin position="166"/>
        <end position="178"/>
    </location>
</feature>
<evidence type="ECO:0000256" key="2">
    <source>
        <dbReference type="SAM" id="SignalP"/>
    </source>
</evidence>
<gene>
    <name evidence="3" type="primary">OJ000315_02.7</name>
</gene>
<organism evidence="3 4">
    <name type="scientific">Oryza sativa subsp. japonica</name>
    <name type="common">Rice</name>
    <dbReference type="NCBI Taxonomy" id="39947"/>
    <lineage>
        <taxon>Eukaryota</taxon>
        <taxon>Viridiplantae</taxon>
        <taxon>Streptophyta</taxon>
        <taxon>Embryophyta</taxon>
        <taxon>Tracheophyta</taxon>
        <taxon>Spermatophyta</taxon>
        <taxon>Magnoliopsida</taxon>
        <taxon>Liliopsida</taxon>
        <taxon>Poales</taxon>
        <taxon>Poaceae</taxon>
        <taxon>BOP clade</taxon>
        <taxon>Oryzoideae</taxon>
        <taxon>Oryzeae</taxon>
        <taxon>Oryzinae</taxon>
        <taxon>Oryza</taxon>
        <taxon>Oryza sativa</taxon>
    </lineage>
</organism>
<dbReference type="AlphaFoldDB" id="Q7X7G9"/>
<accession>Q7X7G9</accession>
<proteinExistence type="predicted"/>
<sequence>MSTSHLSSSLSLLSLLPSPSLSLLPGLPTTRVVGGAGELRWRRRAWSAPPLDRSTLEAEKVSREEQLEIASGAGHGWRGRLSMLRYCSEVRPRRKSGGREVKALPSRARRVREAIPAREGTAPASAFPWSCSAVSEVREESVGGSVPASTLLARLSSVTFPDPPRSQVTASKPHTLSPSHPRAGTDLARSWMASASEANSATSAAAMMRRRTLGACFLRLRMASWKVPYMSAKTKKPSRREEAVDELVVWATRFFGRRSRLASAAWSAWRWARPAGRYGRVGEPEENCCDDGMEVGEQRVGATKEVVRVAKELRGSDRAAADEVAEEEARVVC</sequence>
<dbReference type="Proteomes" id="UP000000763">
    <property type="component" value="Chromosome 4"/>
</dbReference>
<feature type="region of interest" description="Disordered" evidence="1">
    <location>
        <begin position="162"/>
        <end position="184"/>
    </location>
</feature>
<evidence type="ECO:0000256" key="1">
    <source>
        <dbReference type="SAM" id="MobiDB-lite"/>
    </source>
</evidence>
<reference evidence="4" key="2">
    <citation type="journal article" date="2008" name="Nucleic Acids Res.">
        <title>The rice annotation project database (RAP-DB): 2008 update.</title>
        <authorList>
            <consortium name="The rice annotation project (RAP)"/>
        </authorList>
    </citation>
    <scope>GENOME REANNOTATION</scope>
    <source>
        <strain evidence="4">cv. Nipponbare</strain>
    </source>
</reference>
<evidence type="ECO:0000313" key="3">
    <source>
        <dbReference type="EMBL" id="CAE05362.3"/>
    </source>
</evidence>
<dbReference type="EMBL" id="AL731639">
    <property type="protein sequence ID" value="CAE05362.3"/>
    <property type="molecule type" value="Genomic_DNA"/>
</dbReference>
<keyword evidence="2" id="KW-0732">Signal</keyword>
<feature type="chain" id="PRO_5004293878" evidence="2">
    <location>
        <begin position="23"/>
        <end position="333"/>
    </location>
</feature>